<dbReference type="InterPro" id="IPR036388">
    <property type="entry name" value="WH-like_DNA-bd_sf"/>
</dbReference>
<accession>A0A7J9P220</accession>
<dbReference type="CDD" id="cd00090">
    <property type="entry name" value="HTH_ARSR"/>
    <property type="match status" value="1"/>
</dbReference>
<dbReference type="SUPFAM" id="SSF46785">
    <property type="entry name" value="Winged helix' DNA-binding domain"/>
    <property type="match status" value="1"/>
</dbReference>
<dbReference type="Proteomes" id="UP000522365">
    <property type="component" value="Unassembled WGS sequence"/>
</dbReference>
<organism evidence="2 3">
    <name type="scientific">Methanococcus maripaludis</name>
    <name type="common">Methanococcus deltae</name>
    <dbReference type="NCBI Taxonomy" id="39152"/>
    <lineage>
        <taxon>Archaea</taxon>
        <taxon>Methanobacteriati</taxon>
        <taxon>Methanobacteriota</taxon>
        <taxon>Methanomada group</taxon>
        <taxon>Methanococci</taxon>
        <taxon>Methanococcales</taxon>
        <taxon>Methanococcaceae</taxon>
        <taxon>Methanococcus</taxon>
    </lineage>
</organism>
<evidence type="ECO:0000313" key="3">
    <source>
        <dbReference type="Proteomes" id="UP000522365"/>
    </source>
</evidence>
<dbReference type="RefSeq" id="WP_181504822.1">
    <property type="nucleotide sequence ID" value="NZ_JACDUK010000005.1"/>
</dbReference>
<dbReference type="GO" id="GO:0003677">
    <property type="term" value="F:DNA binding"/>
    <property type="evidence" value="ECO:0007669"/>
    <property type="project" value="UniProtKB-KW"/>
</dbReference>
<dbReference type="InterPro" id="IPR011991">
    <property type="entry name" value="ArsR-like_HTH"/>
</dbReference>
<dbReference type="EMBL" id="JACDUK010000005">
    <property type="protein sequence ID" value="MBA2853972.1"/>
    <property type="molecule type" value="Genomic_DNA"/>
</dbReference>
<evidence type="ECO:0000313" key="2">
    <source>
        <dbReference type="EMBL" id="MBA2853972.1"/>
    </source>
</evidence>
<protein>
    <submittedName>
        <fullName evidence="2">DNA-binding HxlR family transcriptional regulator</fullName>
    </submittedName>
</protein>
<keyword evidence="2" id="KW-0238">DNA-binding</keyword>
<dbReference type="InterPro" id="IPR036390">
    <property type="entry name" value="WH_DNA-bd_sf"/>
</dbReference>
<dbReference type="Pfam" id="PF01022">
    <property type="entry name" value="HTH_5"/>
    <property type="match status" value="1"/>
</dbReference>
<dbReference type="SMART" id="SM00418">
    <property type="entry name" value="HTH_ARSR"/>
    <property type="match status" value="1"/>
</dbReference>
<feature type="domain" description="HTH arsR-type" evidence="1">
    <location>
        <begin position="1"/>
        <end position="85"/>
    </location>
</feature>
<proteinExistence type="predicted"/>
<comment type="caution">
    <text evidence="2">The sequence shown here is derived from an EMBL/GenBank/DDBJ whole genome shotgun (WGS) entry which is preliminary data.</text>
</comment>
<dbReference type="InterPro" id="IPR001845">
    <property type="entry name" value="HTH_ArsR_DNA-bd_dom"/>
</dbReference>
<evidence type="ECO:0000259" key="1">
    <source>
        <dbReference type="SMART" id="SM00418"/>
    </source>
</evidence>
<dbReference type="GO" id="GO:0003700">
    <property type="term" value="F:DNA-binding transcription factor activity"/>
    <property type="evidence" value="ECO:0007669"/>
    <property type="project" value="InterPro"/>
</dbReference>
<dbReference type="AlphaFoldDB" id="A0A7J9P220"/>
<sequence length="100" mass="11593">MFLKILSKSNAKEILMLLNEFGELYFGQIQKELNKPKSNLSRILSELQESGLVNKRTEESDDDGRIPKNYYTLSKLGDIAIEIYKCENKMEEMSEKTILN</sequence>
<gene>
    <name evidence="2" type="ORF">HNP89_001950</name>
</gene>
<dbReference type="Gene3D" id="1.10.10.10">
    <property type="entry name" value="Winged helix-like DNA-binding domain superfamily/Winged helix DNA-binding domain"/>
    <property type="match status" value="1"/>
</dbReference>
<reference evidence="2 3" key="1">
    <citation type="submission" date="2020-07" db="EMBL/GenBank/DDBJ databases">
        <title>Genomic Encyclopedia of Type Strains, Phase IV (KMG-V): Genome sequencing to study the core and pangenomes of soil and plant-associated prokaryotes.</title>
        <authorList>
            <person name="Whitman W."/>
        </authorList>
    </citation>
    <scope>NUCLEOTIDE SEQUENCE [LARGE SCALE GENOMIC DNA]</scope>
    <source>
        <strain evidence="2 3">S1</strain>
    </source>
</reference>
<name>A0A7J9P220_METMI</name>